<evidence type="ECO:0000313" key="14">
    <source>
        <dbReference type="EMBL" id="SEL21086.1"/>
    </source>
</evidence>
<evidence type="ECO:0000256" key="8">
    <source>
        <dbReference type="ARBA" id="ARBA00022989"/>
    </source>
</evidence>
<dbReference type="EC" id="2.7.13.3" evidence="3"/>
<dbReference type="InterPro" id="IPR050428">
    <property type="entry name" value="TCS_sensor_his_kinase"/>
</dbReference>
<evidence type="ECO:0000256" key="4">
    <source>
        <dbReference type="ARBA" id="ARBA00022553"/>
    </source>
</evidence>
<comment type="catalytic activity">
    <reaction evidence="1">
        <text>ATP + protein L-histidine = ADP + protein N-phospho-L-histidine.</text>
        <dbReference type="EC" id="2.7.13.3"/>
    </reaction>
</comment>
<feature type="domain" description="Histidine kinase" evidence="12">
    <location>
        <begin position="215"/>
        <end position="418"/>
    </location>
</feature>
<evidence type="ECO:0000256" key="7">
    <source>
        <dbReference type="ARBA" id="ARBA00022777"/>
    </source>
</evidence>
<proteinExistence type="predicted"/>
<dbReference type="SMART" id="SM00304">
    <property type="entry name" value="HAMP"/>
    <property type="match status" value="1"/>
</dbReference>
<dbReference type="SUPFAM" id="SSF55874">
    <property type="entry name" value="ATPase domain of HSP90 chaperone/DNA topoisomerase II/histidine kinase"/>
    <property type="match status" value="1"/>
</dbReference>
<evidence type="ECO:0000256" key="6">
    <source>
        <dbReference type="ARBA" id="ARBA00022692"/>
    </source>
</evidence>
<keyword evidence="9" id="KW-0902">Two-component regulatory system</keyword>
<feature type="transmembrane region" description="Helical" evidence="11">
    <location>
        <begin position="128"/>
        <end position="152"/>
    </location>
</feature>
<organism evidence="14 15">
    <name type="scientific">Atopomonas hussainii</name>
    <dbReference type="NCBI Taxonomy" id="1429083"/>
    <lineage>
        <taxon>Bacteria</taxon>
        <taxon>Pseudomonadati</taxon>
        <taxon>Pseudomonadota</taxon>
        <taxon>Gammaproteobacteria</taxon>
        <taxon>Pseudomonadales</taxon>
        <taxon>Pseudomonadaceae</taxon>
        <taxon>Atopomonas</taxon>
    </lineage>
</organism>
<feature type="domain" description="HAMP" evidence="13">
    <location>
        <begin position="153"/>
        <end position="207"/>
    </location>
</feature>
<keyword evidence="4" id="KW-0597">Phosphoprotein</keyword>
<gene>
    <name evidence="14" type="ORF">SAMN05216214_10993</name>
</gene>
<evidence type="ECO:0000259" key="13">
    <source>
        <dbReference type="PROSITE" id="PS50885"/>
    </source>
</evidence>
<name>A0A1H7NBT4_9GAMM</name>
<dbReference type="AlphaFoldDB" id="A0A1H7NBT4"/>
<dbReference type="PANTHER" id="PTHR45436:SF16">
    <property type="entry name" value="HISTIDINE KINASE"/>
    <property type="match status" value="1"/>
</dbReference>
<dbReference type="Pfam" id="PF00512">
    <property type="entry name" value="HisKA"/>
    <property type="match status" value="1"/>
</dbReference>
<keyword evidence="8 11" id="KW-1133">Transmembrane helix</keyword>
<dbReference type="PANTHER" id="PTHR45436">
    <property type="entry name" value="SENSOR HISTIDINE KINASE YKOH"/>
    <property type="match status" value="1"/>
</dbReference>
<dbReference type="RefSeq" id="WP_074867990.1">
    <property type="nucleotide sequence ID" value="NZ_FOAS01000009.1"/>
</dbReference>
<dbReference type="PRINTS" id="PR00344">
    <property type="entry name" value="BCTRLSENSOR"/>
</dbReference>
<dbReference type="GO" id="GO:0005886">
    <property type="term" value="C:plasma membrane"/>
    <property type="evidence" value="ECO:0007669"/>
    <property type="project" value="TreeGrafter"/>
</dbReference>
<dbReference type="STRING" id="1429083.GCA_001885685_03041"/>
<dbReference type="Gene3D" id="6.10.340.10">
    <property type="match status" value="1"/>
</dbReference>
<evidence type="ECO:0000256" key="3">
    <source>
        <dbReference type="ARBA" id="ARBA00012438"/>
    </source>
</evidence>
<protein>
    <recommendedName>
        <fullName evidence="3">histidine kinase</fullName>
        <ecNumber evidence="3">2.7.13.3</ecNumber>
    </recommendedName>
</protein>
<comment type="subcellular location">
    <subcellularLocation>
        <location evidence="2">Membrane</location>
    </subcellularLocation>
</comment>
<dbReference type="SMART" id="SM00388">
    <property type="entry name" value="HisKA"/>
    <property type="match status" value="1"/>
</dbReference>
<dbReference type="PROSITE" id="PS50109">
    <property type="entry name" value="HIS_KIN"/>
    <property type="match status" value="1"/>
</dbReference>
<dbReference type="Gene3D" id="3.30.565.10">
    <property type="entry name" value="Histidine kinase-like ATPase, C-terminal domain"/>
    <property type="match status" value="1"/>
</dbReference>
<evidence type="ECO:0000256" key="5">
    <source>
        <dbReference type="ARBA" id="ARBA00022679"/>
    </source>
</evidence>
<dbReference type="PROSITE" id="PS50885">
    <property type="entry name" value="HAMP"/>
    <property type="match status" value="1"/>
</dbReference>
<dbReference type="InterPro" id="IPR036890">
    <property type="entry name" value="HATPase_C_sf"/>
</dbReference>
<feature type="transmembrane region" description="Helical" evidence="11">
    <location>
        <begin position="12"/>
        <end position="35"/>
    </location>
</feature>
<dbReference type="CDD" id="cd00082">
    <property type="entry name" value="HisKA"/>
    <property type="match status" value="1"/>
</dbReference>
<evidence type="ECO:0000313" key="15">
    <source>
        <dbReference type="Proteomes" id="UP000185766"/>
    </source>
</evidence>
<evidence type="ECO:0000256" key="2">
    <source>
        <dbReference type="ARBA" id="ARBA00004370"/>
    </source>
</evidence>
<evidence type="ECO:0000256" key="1">
    <source>
        <dbReference type="ARBA" id="ARBA00000085"/>
    </source>
</evidence>
<evidence type="ECO:0000256" key="11">
    <source>
        <dbReference type="SAM" id="Phobius"/>
    </source>
</evidence>
<dbReference type="InterPro" id="IPR003660">
    <property type="entry name" value="HAMP_dom"/>
</dbReference>
<evidence type="ECO:0000259" key="12">
    <source>
        <dbReference type="PROSITE" id="PS50109"/>
    </source>
</evidence>
<sequence>MHLPFIRRILLAYVLLTAIVSGVFSLSIVAIVHLVEEHLVANDMLRDLNTALQEDIALKQQPRLDAHSQLFTTLDARYALPEAYAQLPEGFSEVFEPDRAFYAYTLLRNGQRHVLLQQQDEFEQREQALFNIVLAGFIVTLILAWALGWLMARQVMRPVSRLADDVRQLRPGQSPLHALQRHYSADEIGELARAFDTTLAQLQDALQREQWFTSDVSHELRTPLMVIGSSCELLEQSDLQPAQRNQLARIQRASQSMQELVHTFLQLARDPRHALANRRATLGVVAQEHVEHWRQAMLDKGLDFSLSGHAAADSHYDASLLGTVLNNLLRNAWHYTENGHVRLELHEHGFAVHDSGGGITAEEQAQLFEPFVRGRHARGEGLGLGLALVKRICEREGWQIEVSSQPQQGSCFSVRLKS</sequence>
<dbReference type="CDD" id="cd06225">
    <property type="entry name" value="HAMP"/>
    <property type="match status" value="1"/>
</dbReference>
<dbReference type="SUPFAM" id="SSF47384">
    <property type="entry name" value="Homodimeric domain of signal transducing histidine kinase"/>
    <property type="match status" value="1"/>
</dbReference>
<evidence type="ECO:0000256" key="10">
    <source>
        <dbReference type="ARBA" id="ARBA00023136"/>
    </source>
</evidence>
<keyword evidence="10 11" id="KW-0472">Membrane</keyword>
<reference evidence="14 15" key="1">
    <citation type="submission" date="2016-10" db="EMBL/GenBank/DDBJ databases">
        <authorList>
            <person name="de Groot N.N."/>
        </authorList>
    </citation>
    <scope>NUCLEOTIDE SEQUENCE [LARGE SCALE GENOMIC DNA]</scope>
    <source>
        <strain evidence="14 15">JCM 19513</strain>
    </source>
</reference>
<keyword evidence="15" id="KW-1185">Reference proteome</keyword>
<dbReference type="InterPro" id="IPR003594">
    <property type="entry name" value="HATPase_dom"/>
</dbReference>
<dbReference type="InterPro" id="IPR003661">
    <property type="entry name" value="HisK_dim/P_dom"/>
</dbReference>
<accession>A0A1H7NBT4</accession>
<dbReference type="Gene3D" id="1.10.287.130">
    <property type="match status" value="1"/>
</dbReference>
<dbReference type="InterPro" id="IPR004358">
    <property type="entry name" value="Sig_transdc_His_kin-like_C"/>
</dbReference>
<keyword evidence="5" id="KW-0808">Transferase</keyword>
<dbReference type="Pfam" id="PF02518">
    <property type="entry name" value="HATPase_c"/>
    <property type="match status" value="1"/>
</dbReference>
<dbReference type="Pfam" id="PF00672">
    <property type="entry name" value="HAMP"/>
    <property type="match status" value="1"/>
</dbReference>
<evidence type="ECO:0000256" key="9">
    <source>
        <dbReference type="ARBA" id="ARBA00023012"/>
    </source>
</evidence>
<dbReference type="InterPro" id="IPR005467">
    <property type="entry name" value="His_kinase_dom"/>
</dbReference>
<dbReference type="GO" id="GO:0000155">
    <property type="term" value="F:phosphorelay sensor kinase activity"/>
    <property type="evidence" value="ECO:0007669"/>
    <property type="project" value="InterPro"/>
</dbReference>
<dbReference type="SMART" id="SM00387">
    <property type="entry name" value="HATPase_c"/>
    <property type="match status" value="1"/>
</dbReference>
<dbReference type="EMBL" id="FOAS01000009">
    <property type="protein sequence ID" value="SEL21086.1"/>
    <property type="molecule type" value="Genomic_DNA"/>
</dbReference>
<keyword evidence="7 14" id="KW-0418">Kinase</keyword>
<dbReference type="InterPro" id="IPR036097">
    <property type="entry name" value="HisK_dim/P_sf"/>
</dbReference>
<dbReference type="Proteomes" id="UP000185766">
    <property type="component" value="Unassembled WGS sequence"/>
</dbReference>
<keyword evidence="6 11" id="KW-0812">Transmembrane</keyword>